<dbReference type="AlphaFoldDB" id="A0A4D6M071"/>
<evidence type="ECO:0000313" key="1">
    <source>
        <dbReference type="EMBL" id="QCD93616.1"/>
    </source>
</evidence>
<keyword evidence="2" id="KW-1185">Reference proteome</keyword>
<accession>A0A4D6M071</accession>
<proteinExistence type="predicted"/>
<sequence>MREVPPSESCNVSGFWAPGAWRYVSLARRFGIEFCLVAQEQHQAMSQKPNCNVSLELWLGIGVKNVVFLELWLKMTYLELWLGLTSVADISVRVVALTDGSH</sequence>
<protein>
    <submittedName>
        <fullName evidence="1">Uncharacterized protein</fullName>
    </submittedName>
</protein>
<dbReference type="EMBL" id="CP039349">
    <property type="protein sequence ID" value="QCD93616.1"/>
    <property type="molecule type" value="Genomic_DNA"/>
</dbReference>
<gene>
    <name evidence="1" type="ORF">DEO72_LG5g1691</name>
</gene>
<organism evidence="1 2">
    <name type="scientific">Vigna unguiculata</name>
    <name type="common">Cowpea</name>
    <dbReference type="NCBI Taxonomy" id="3917"/>
    <lineage>
        <taxon>Eukaryota</taxon>
        <taxon>Viridiplantae</taxon>
        <taxon>Streptophyta</taxon>
        <taxon>Embryophyta</taxon>
        <taxon>Tracheophyta</taxon>
        <taxon>Spermatophyta</taxon>
        <taxon>Magnoliopsida</taxon>
        <taxon>eudicotyledons</taxon>
        <taxon>Gunneridae</taxon>
        <taxon>Pentapetalae</taxon>
        <taxon>rosids</taxon>
        <taxon>fabids</taxon>
        <taxon>Fabales</taxon>
        <taxon>Fabaceae</taxon>
        <taxon>Papilionoideae</taxon>
        <taxon>50 kb inversion clade</taxon>
        <taxon>NPAAA clade</taxon>
        <taxon>indigoferoid/millettioid clade</taxon>
        <taxon>Phaseoleae</taxon>
        <taxon>Vigna</taxon>
    </lineage>
</organism>
<dbReference type="Proteomes" id="UP000501690">
    <property type="component" value="Linkage Group LG5"/>
</dbReference>
<reference evidence="1 2" key="1">
    <citation type="submission" date="2019-04" db="EMBL/GenBank/DDBJ databases">
        <title>An improved genome assembly and genetic linkage map for asparagus bean, Vigna unguiculata ssp. sesquipedialis.</title>
        <authorList>
            <person name="Xia Q."/>
            <person name="Zhang R."/>
            <person name="Dong Y."/>
        </authorList>
    </citation>
    <scope>NUCLEOTIDE SEQUENCE [LARGE SCALE GENOMIC DNA]</scope>
    <source>
        <tissue evidence="1">Leaf</tissue>
    </source>
</reference>
<evidence type="ECO:0000313" key="2">
    <source>
        <dbReference type="Proteomes" id="UP000501690"/>
    </source>
</evidence>
<name>A0A4D6M071_VIGUN</name>